<dbReference type="KEGG" id="roz:CBI38_00550"/>
<dbReference type="Gene3D" id="1.10.3020.20">
    <property type="match status" value="1"/>
</dbReference>
<dbReference type="EMBL" id="CP021354">
    <property type="protein sequence ID" value="AWK70289.1"/>
    <property type="molecule type" value="Genomic_DNA"/>
</dbReference>
<evidence type="ECO:0000256" key="1">
    <source>
        <dbReference type="ARBA" id="ARBA00022801"/>
    </source>
</evidence>
<name>A0A2S2BNX2_9NOCA</name>
<dbReference type="InterPro" id="IPR005674">
    <property type="entry name" value="CocE/Ser_esterase"/>
</dbReference>
<dbReference type="InterPro" id="IPR008979">
    <property type="entry name" value="Galactose-bd-like_sf"/>
</dbReference>
<keyword evidence="1" id="KW-0378">Hydrolase</keyword>
<dbReference type="NCBIfam" id="TIGR00976">
    <property type="entry name" value="CocE_NonD"/>
    <property type="match status" value="2"/>
</dbReference>
<dbReference type="RefSeq" id="WP_109325536.1">
    <property type="nucleotide sequence ID" value="NZ_CP021354.1"/>
</dbReference>
<accession>A0A2S2BNX2</accession>
<keyword evidence="4" id="KW-1185">Reference proteome</keyword>
<protein>
    <recommendedName>
        <fullName evidence="2">Xaa-Pro dipeptidyl-peptidase C-terminal domain-containing protein</fullName>
    </recommendedName>
</protein>
<dbReference type="InterPro" id="IPR029058">
    <property type="entry name" value="AB_hydrolase_fold"/>
</dbReference>
<sequence length="584" mass="66455">MYSKALDPAIMKTMLDADFPAESLSQPQYAVIVEKDVMMTMRDGTLIACNVYRPDIPGEFPALHAADSYQKDLVDLPLLPIFHMRETNDIEFFVSRGYVFIHSDSRGTGHSTSGQWDLFGEEMQNDLYDMTEWIAEQDWCDGNVGMLGESLLAWSQWFTAVQQPPSLKCILPWDAGADMYRDVAWHGGMMAVGFPTAWNMWEIRGHYHLGWSDRDPGFVPANPEMGRWDMVWNVMQHPTYDDFWKTRNPDFRRIQVPVFVVGALHKVGLHLRGVVRGFEELTTPKKMMLVHGELDGDEMAIYNTLEMQLLMLRWYDHWLKGIDTGFMDEPAVSMFVRGADEYKPAADWPLPETEYRKLYFNDSLSGAVESLNDGSLSWEAPTVSDSSFTYHYPDQDWTHFSGGGTAAIENGVPFGQRRIPTFTSAPLEEDLEIAGNIVLVLYASTDQRNTDFFVRLTDQWPDDEQIPEVPPKDLILTRGWLKASHAGTKSEELSRPDRPYYLHDKAEAVVPGEINKYEIEIWPTTNVFKKGHRIRIDVAVGDSPALDFGGHYYGIKVGNDTYYHDAERPSHVILPVIPSAAQNS</sequence>
<dbReference type="SUPFAM" id="SSF53474">
    <property type="entry name" value="alpha/beta-Hydrolases"/>
    <property type="match status" value="1"/>
</dbReference>
<evidence type="ECO:0000313" key="4">
    <source>
        <dbReference type="Proteomes" id="UP000245711"/>
    </source>
</evidence>
<evidence type="ECO:0000313" key="3">
    <source>
        <dbReference type="EMBL" id="AWK70289.1"/>
    </source>
</evidence>
<dbReference type="Gene3D" id="2.60.120.260">
    <property type="entry name" value="Galactose-binding domain-like"/>
    <property type="match status" value="1"/>
</dbReference>
<organism evidence="3 4">
    <name type="scientific">Rhodococcus oxybenzonivorans</name>
    <dbReference type="NCBI Taxonomy" id="1990687"/>
    <lineage>
        <taxon>Bacteria</taxon>
        <taxon>Bacillati</taxon>
        <taxon>Actinomycetota</taxon>
        <taxon>Actinomycetes</taxon>
        <taxon>Mycobacteriales</taxon>
        <taxon>Nocardiaceae</taxon>
        <taxon>Rhodococcus</taxon>
    </lineage>
</organism>
<dbReference type="Gene3D" id="3.40.50.1820">
    <property type="entry name" value="alpha/beta hydrolase"/>
    <property type="match status" value="1"/>
</dbReference>
<reference evidence="3 4" key="1">
    <citation type="submission" date="2017-05" db="EMBL/GenBank/DDBJ databases">
        <title>Isolation of Rhodococcus sp. S2-17 biodegrading of BP-3.</title>
        <authorList>
            <person name="Lee Y."/>
            <person name="Kim K.H."/>
            <person name="Chun B.H."/>
            <person name="Jung H.S."/>
            <person name="Jeon C.O."/>
        </authorList>
    </citation>
    <scope>NUCLEOTIDE SEQUENCE [LARGE SCALE GENOMIC DNA]</scope>
    <source>
        <strain evidence="3 4">S2-17</strain>
    </source>
</reference>
<dbReference type="SUPFAM" id="SSF49785">
    <property type="entry name" value="Galactose-binding domain-like"/>
    <property type="match status" value="1"/>
</dbReference>
<dbReference type="Pfam" id="PF02129">
    <property type="entry name" value="Peptidase_S15"/>
    <property type="match status" value="1"/>
</dbReference>
<feature type="domain" description="Xaa-Pro dipeptidyl-peptidase C-terminal" evidence="2">
    <location>
        <begin position="312"/>
        <end position="573"/>
    </location>
</feature>
<dbReference type="Proteomes" id="UP000245711">
    <property type="component" value="Chromosome"/>
</dbReference>
<dbReference type="PANTHER" id="PTHR43056:SF10">
    <property type="entry name" value="COCE_NOND FAMILY, PUTATIVE (AFU_ORTHOLOGUE AFUA_7G00600)-RELATED"/>
    <property type="match status" value="1"/>
</dbReference>
<dbReference type="PANTHER" id="PTHR43056">
    <property type="entry name" value="PEPTIDASE S9 PROLYL OLIGOPEPTIDASE"/>
    <property type="match status" value="1"/>
</dbReference>
<dbReference type="InterPro" id="IPR013736">
    <property type="entry name" value="Xaa-Pro_dipept_C"/>
</dbReference>
<dbReference type="SMART" id="SM00939">
    <property type="entry name" value="PepX_C"/>
    <property type="match status" value="1"/>
</dbReference>
<gene>
    <name evidence="3" type="ORF">CBI38_00550</name>
</gene>
<dbReference type="AlphaFoldDB" id="A0A2S2BNX2"/>
<dbReference type="GO" id="GO:0008239">
    <property type="term" value="F:dipeptidyl-peptidase activity"/>
    <property type="evidence" value="ECO:0007669"/>
    <property type="project" value="InterPro"/>
</dbReference>
<dbReference type="OrthoDB" id="5240615at2"/>
<dbReference type="InterPro" id="IPR050585">
    <property type="entry name" value="Xaa-Pro_dipeptidyl-ppase/CocE"/>
</dbReference>
<proteinExistence type="predicted"/>
<dbReference type="Pfam" id="PF08530">
    <property type="entry name" value="PepX_C"/>
    <property type="match status" value="1"/>
</dbReference>
<evidence type="ECO:0000259" key="2">
    <source>
        <dbReference type="SMART" id="SM00939"/>
    </source>
</evidence>
<dbReference type="InterPro" id="IPR000383">
    <property type="entry name" value="Xaa-Pro-like_dom"/>
</dbReference>